<keyword evidence="5 9" id="KW-1133">Transmembrane helix</keyword>
<evidence type="ECO:0000256" key="3">
    <source>
        <dbReference type="ARBA" id="ARBA00022692"/>
    </source>
</evidence>
<evidence type="ECO:0000256" key="9">
    <source>
        <dbReference type="SAM" id="Phobius"/>
    </source>
</evidence>
<keyword evidence="8" id="KW-0807">Transducer</keyword>
<keyword evidence="7" id="KW-0675">Receptor</keyword>
<accession>A0A8S4F5J1</accession>
<dbReference type="GO" id="GO:0007165">
    <property type="term" value="P:signal transduction"/>
    <property type="evidence" value="ECO:0007669"/>
    <property type="project" value="UniProtKB-KW"/>
</dbReference>
<dbReference type="Pfam" id="PF02949">
    <property type="entry name" value="7tm_6"/>
    <property type="match status" value="1"/>
</dbReference>
<evidence type="ECO:0000256" key="8">
    <source>
        <dbReference type="ARBA" id="ARBA00023224"/>
    </source>
</evidence>
<dbReference type="SUPFAM" id="SSF100910">
    <property type="entry name" value="Chemosensory protein Csp2"/>
    <property type="match status" value="3"/>
</dbReference>
<dbReference type="InterPro" id="IPR036682">
    <property type="entry name" value="OS_D_A10/PebIII_sf"/>
</dbReference>
<dbReference type="PANTHER" id="PTHR11257:SF12">
    <property type="entry name" value="EJACULATORY BULB-SPECIFIC PROTEIN 3-RELATED"/>
    <property type="match status" value="1"/>
</dbReference>
<evidence type="ECO:0000256" key="1">
    <source>
        <dbReference type="ARBA" id="ARBA00004141"/>
    </source>
</evidence>
<dbReference type="Gene3D" id="1.10.2080.10">
    <property type="entry name" value="Insect odorant-binding protein A10/Ejaculatory bulb-specific protein 3"/>
    <property type="match status" value="3"/>
</dbReference>
<dbReference type="PANTHER" id="PTHR11257">
    <property type="entry name" value="CHEMOSENSORY PROTEIN-RELATED"/>
    <property type="match status" value="1"/>
</dbReference>
<feature type="transmembrane region" description="Helical" evidence="9">
    <location>
        <begin position="20"/>
        <end position="42"/>
    </location>
</feature>
<evidence type="ECO:0000256" key="4">
    <source>
        <dbReference type="ARBA" id="ARBA00022725"/>
    </source>
</evidence>
<dbReference type="InterPro" id="IPR005055">
    <property type="entry name" value="A10/PebIII"/>
</dbReference>
<evidence type="ECO:0000256" key="7">
    <source>
        <dbReference type="ARBA" id="ARBA00023170"/>
    </source>
</evidence>
<evidence type="ECO:0000256" key="2">
    <source>
        <dbReference type="ARBA" id="ARBA00022606"/>
    </source>
</evidence>
<reference evidence="10" key="1">
    <citation type="submission" date="2020-11" db="EMBL/GenBank/DDBJ databases">
        <authorList>
            <person name="Whiteford S."/>
        </authorList>
    </citation>
    <scope>NUCLEOTIDE SEQUENCE</scope>
</reference>
<comment type="subcellular location">
    <subcellularLocation>
        <location evidence="1">Membrane</location>
        <topology evidence="1">Multi-pass membrane protein</topology>
    </subcellularLocation>
</comment>
<name>A0A8S4F5J1_PLUXY</name>
<dbReference type="EMBL" id="CAJHNJ030000029">
    <property type="protein sequence ID" value="CAG9123605.1"/>
    <property type="molecule type" value="Genomic_DNA"/>
</dbReference>
<keyword evidence="4" id="KW-0552">Olfaction</keyword>
<evidence type="ECO:0000313" key="10">
    <source>
        <dbReference type="EMBL" id="CAG9123605.1"/>
    </source>
</evidence>
<evidence type="ECO:0000313" key="11">
    <source>
        <dbReference type="Proteomes" id="UP000653454"/>
    </source>
</evidence>
<dbReference type="Pfam" id="PF03392">
    <property type="entry name" value="OS-D"/>
    <property type="match status" value="2"/>
</dbReference>
<keyword evidence="2" id="KW-0716">Sensory transduction</keyword>
<comment type="caution">
    <text evidence="10">The sequence shown here is derived from an EMBL/GenBank/DDBJ whole genome shotgun (WGS) entry which is preliminary data.</text>
</comment>
<dbReference type="AlphaFoldDB" id="A0A8S4F5J1"/>
<dbReference type="GO" id="GO:0004984">
    <property type="term" value="F:olfactory receptor activity"/>
    <property type="evidence" value="ECO:0007669"/>
    <property type="project" value="InterPro"/>
</dbReference>
<dbReference type="GO" id="GO:0016020">
    <property type="term" value="C:membrane"/>
    <property type="evidence" value="ECO:0007669"/>
    <property type="project" value="UniProtKB-SubCell"/>
</dbReference>
<keyword evidence="6 9" id="KW-0472">Membrane</keyword>
<evidence type="ECO:0000256" key="5">
    <source>
        <dbReference type="ARBA" id="ARBA00022989"/>
    </source>
</evidence>
<evidence type="ECO:0000256" key="6">
    <source>
        <dbReference type="ARBA" id="ARBA00023136"/>
    </source>
</evidence>
<dbReference type="Proteomes" id="UP000653454">
    <property type="component" value="Unassembled WGS sequence"/>
</dbReference>
<dbReference type="GO" id="GO:0005549">
    <property type="term" value="F:odorant binding"/>
    <property type="evidence" value="ECO:0007669"/>
    <property type="project" value="InterPro"/>
</dbReference>
<keyword evidence="3 9" id="KW-0812">Transmembrane</keyword>
<gene>
    <name evidence="10" type="ORF">PLXY2_LOCUS8005</name>
</gene>
<keyword evidence="11" id="KW-1185">Reference proteome</keyword>
<protein>
    <submittedName>
        <fullName evidence="10">(diamondback moth) hypothetical protein</fullName>
    </submittedName>
</protein>
<feature type="transmembrane region" description="Helical" evidence="9">
    <location>
        <begin position="128"/>
        <end position="146"/>
    </location>
</feature>
<organism evidence="10 11">
    <name type="scientific">Plutella xylostella</name>
    <name type="common">Diamondback moth</name>
    <name type="synonym">Plutella maculipennis</name>
    <dbReference type="NCBI Taxonomy" id="51655"/>
    <lineage>
        <taxon>Eukaryota</taxon>
        <taxon>Metazoa</taxon>
        <taxon>Ecdysozoa</taxon>
        <taxon>Arthropoda</taxon>
        <taxon>Hexapoda</taxon>
        <taxon>Insecta</taxon>
        <taxon>Pterygota</taxon>
        <taxon>Neoptera</taxon>
        <taxon>Endopterygota</taxon>
        <taxon>Lepidoptera</taxon>
        <taxon>Glossata</taxon>
        <taxon>Ditrysia</taxon>
        <taxon>Yponomeutoidea</taxon>
        <taxon>Plutellidae</taxon>
        <taxon>Plutella</taxon>
    </lineage>
</organism>
<proteinExistence type="predicted"/>
<sequence length="348" mass="39115">MSRWSDYAPEIDKLSPQITVNLIMMNGGFMLTIMTQLAWYMWNAGDITHQASLISDAIFHCGWHLRGVSDAGCGAAGAGAGCEAGAGRDVRRLVLLGCAQAQRPLVLKAFGMQDVSYQSYVMLKLKTFRMNSLVLVCLALVAVAAARPQATYTSKYDGVNVDEILANDRLMMPYIKCALDHGRCSPEAKELKSHIKEALENNCAKCTDKQKPAVRKVIAHLINHKPAEWRQLSDKYDPAGKYTAQTSRDKQKPAVRKVFAHLINHKPAEWRQLSDKYHPAGKYTAQYEDQLRAILVENKHRQQKPAVRKVIAHLINHKPAEWRQLSDKYDPAGKYTVQYEDQLRAVKA</sequence>
<dbReference type="InterPro" id="IPR004117">
    <property type="entry name" value="7tm6_olfct_rcpt"/>
</dbReference>